<dbReference type="AlphaFoldDB" id="A0A8H9BXE3"/>
<proteinExistence type="predicted"/>
<comment type="caution">
    <text evidence="1">The sequence shown here is derived from an EMBL/GenBank/DDBJ whole genome shotgun (WGS) entry which is preliminary data.</text>
</comment>
<name>A0A8H9BXE3_STAPS</name>
<organism evidence="1 2">
    <name type="scientific">Staphylococcus pseudintermedius</name>
    <dbReference type="NCBI Taxonomy" id="283734"/>
    <lineage>
        <taxon>Bacteria</taxon>
        <taxon>Bacillati</taxon>
        <taxon>Bacillota</taxon>
        <taxon>Bacilli</taxon>
        <taxon>Bacillales</taxon>
        <taxon>Staphylococcaceae</taxon>
        <taxon>Staphylococcus</taxon>
        <taxon>Staphylococcus intermedius group</taxon>
    </lineage>
</organism>
<dbReference type="EMBL" id="AAXKXX010000001">
    <property type="protein sequence ID" value="EGQ4383504.1"/>
    <property type="molecule type" value="Genomic_DNA"/>
</dbReference>
<dbReference type="InterPro" id="IPR035437">
    <property type="entry name" value="SNase_OB-fold_sf"/>
</dbReference>
<protein>
    <submittedName>
        <fullName evidence="1">Nuclease</fullName>
    </submittedName>
</protein>
<dbReference type="RefSeq" id="WP_140241647.1">
    <property type="nucleotide sequence ID" value="NZ_CP031603.1"/>
</dbReference>
<dbReference type="PROSITE" id="PS50830">
    <property type="entry name" value="TNASE_3"/>
    <property type="match status" value="1"/>
</dbReference>
<keyword evidence="2" id="KW-1185">Reference proteome</keyword>
<gene>
    <name evidence="1" type="ORF">EGV54_00105</name>
</gene>
<dbReference type="SMART" id="SM00318">
    <property type="entry name" value="SNc"/>
    <property type="match status" value="1"/>
</dbReference>
<dbReference type="Proteomes" id="UP000600220">
    <property type="component" value="Unassembled WGS sequence"/>
</dbReference>
<dbReference type="Pfam" id="PF00565">
    <property type="entry name" value="SNase"/>
    <property type="match status" value="1"/>
</dbReference>
<dbReference type="SUPFAM" id="SSF50199">
    <property type="entry name" value="Staphylococcal nuclease"/>
    <property type="match status" value="1"/>
</dbReference>
<accession>A0A8H9BXE3</accession>
<evidence type="ECO:0000313" key="2">
    <source>
        <dbReference type="Proteomes" id="UP000600220"/>
    </source>
</evidence>
<evidence type="ECO:0000313" key="1">
    <source>
        <dbReference type="EMBL" id="EGQ4383504.1"/>
    </source>
</evidence>
<sequence>MKDKLYIFKGKCVNVVDGDTIDVQLDYGFKTYADKRLRLLDVDTPERGQPLYAEAKQFVIEKVFEMDIYVQTYKSDNFGRYLAKVYFYDDGELKCLNDLLHEEKLLKDNSKWNKEVSDEYGKD</sequence>
<dbReference type="InterPro" id="IPR016071">
    <property type="entry name" value="Staphylococal_nuclease_OB-fold"/>
</dbReference>
<reference evidence="1 2" key="1">
    <citation type="submission" date="2018-11" db="EMBL/GenBank/DDBJ databases">
        <authorList>
            <consortium name="Veterinary Laboratory Investigation and Response Network"/>
        </authorList>
    </citation>
    <scope>NUCLEOTIDE SEQUENCE [LARGE SCALE GENOMIC DNA]</scope>
    <source>
        <strain evidence="1 2">SPSE-18-VL-LA-PA-Ryan-0021</strain>
    </source>
</reference>
<dbReference type="Gene3D" id="2.40.50.90">
    <property type="match status" value="1"/>
</dbReference>